<dbReference type="AlphaFoldDB" id="A0A382IDY9"/>
<dbReference type="EMBL" id="UINC01066815">
    <property type="protein sequence ID" value="SVB97890.1"/>
    <property type="molecule type" value="Genomic_DNA"/>
</dbReference>
<accession>A0A382IDY9</accession>
<proteinExistence type="predicted"/>
<protein>
    <recommendedName>
        <fullName evidence="2">GP-PDE domain-containing protein</fullName>
    </recommendedName>
</protein>
<name>A0A382IDY9_9ZZZZ</name>
<organism evidence="1">
    <name type="scientific">marine metagenome</name>
    <dbReference type="NCBI Taxonomy" id="408172"/>
    <lineage>
        <taxon>unclassified sequences</taxon>
        <taxon>metagenomes</taxon>
        <taxon>ecological metagenomes</taxon>
    </lineage>
</organism>
<sequence>MKQVEPQFGTEIDIRAWGSELILNHEPFLSGEKLEDYIDEYQHGTLILNIKEAGIEDEVLRLVRLRPQIKSYFLLDIEFPYLYRATRQGERSIAIRFSEDESIELAKKYTEKIDWVWIDTNTQLPLDKSSVPILNMFKKCLVCPERWGRPSDIGNYKKLMYSLDFKIDAVMTSNKYIELWKN</sequence>
<gene>
    <name evidence="1" type="ORF">METZ01_LOCUS250744</name>
</gene>
<reference evidence="1" key="1">
    <citation type="submission" date="2018-05" db="EMBL/GenBank/DDBJ databases">
        <authorList>
            <person name="Lanie J.A."/>
            <person name="Ng W.-L."/>
            <person name="Kazmierczak K.M."/>
            <person name="Andrzejewski T.M."/>
            <person name="Davidsen T.M."/>
            <person name="Wayne K.J."/>
            <person name="Tettelin H."/>
            <person name="Glass J.I."/>
            <person name="Rusch D."/>
            <person name="Podicherti R."/>
            <person name="Tsui H.-C.T."/>
            <person name="Winkler M.E."/>
        </authorList>
    </citation>
    <scope>NUCLEOTIDE SEQUENCE</scope>
</reference>
<evidence type="ECO:0008006" key="2">
    <source>
        <dbReference type="Google" id="ProtNLM"/>
    </source>
</evidence>
<evidence type="ECO:0000313" key="1">
    <source>
        <dbReference type="EMBL" id="SVB97890.1"/>
    </source>
</evidence>